<dbReference type="Gramene" id="MELO3C029681.2.1">
    <property type="protein sequence ID" value="MELO3C029681.2.1"/>
    <property type="gene ID" value="MELO3C029681.2"/>
</dbReference>
<evidence type="ECO:0000313" key="2">
    <source>
        <dbReference type="EnsemblPlants" id="MELO3C029681.2.1"/>
    </source>
</evidence>
<evidence type="ECO:0000256" key="1">
    <source>
        <dbReference type="SAM" id="MobiDB-lite"/>
    </source>
</evidence>
<feature type="region of interest" description="Disordered" evidence="1">
    <location>
        <begin position="63"/>
        <end position="90"/>
    </location>
</feature>
<dbReference type="EnsemblPlants" id="MELO3C029681.2.1">
    <property type="protein sequence ID" value="MELO3C029681.2.1"/>
    <property type="gene ID" value="MELO3C029681.2"/>
</dbReference>
<accession>A0A9I9E724</accession>
<name>A0A9I9E724_CUCME</name>
<proteinExistence type="predicted"/>
<organism evidence="2">
    <name type="scientific">Cucumis melo</name>
    <name type="common">Muskmelon</name>
    <dbReference type="NCBI Taxonomy" id="3656"/>
    <lineage>
        <taxon>Eukaryota</taxon>
        <taxon>Viridiplantae</taxon>
        <taxon>Streptophyta</taxon>
        <taxon>Embryophyta</taxon>
        <taxon>Tracheophyta</taxon>
        <taxon>Spermatophyta</taxon>
        <taxon>Magnoliopsida</taxon>
        <taxon>eudicotyledons</taxon>
        <taxon>Gunneridae</taxon>
        <taxon>Pentapetalae</taxon>
        <taxon>rosids</taxon>
        <taxon>fabids</taxon>
        <taxon>Cucurbitales</taxon>
        <taxon>Cucurbitaceae</taxon>
        <taxon>Benincaseae</taxon>
        <taxon>Cucumis</taxon>
    </lineage>
</organism>
<sequence>MPRNLKALLSTNSTNKQMLSLKTNESTNFKNRALEQNQVENVCSRSSQQMGQPLLSRFESHLHKEREKQKTKKMGEMPFPKWQQVNIPNG</sequence>
<protein>
    <submittedName>
        <fullName evidence="2">Uncharacterized protein</fullName>
    </submittedName>
</protein>
<dbReference type="AlphaFoldDB" id="A0A9I9E724"/>
<reference evidence="2" key="1">
    <citation type="submission" date="2023-03" db="UniProtKB">
        <authorList>
            <consortium name="EnsemblPlants"/>
        </authorList>
    </citation>
    <scope>IDENTIFICATION</scope>
</reference>